<evidence type="ECO:0000313" key="1">
    <source>
        <dbReference type="EMBL" id="USY23547.1"/>
    </source>
</evidence>
<evidence type="ECO:0000313" key="2">
    <source>
        <dbReference type="Proteomes" id="UP001055940"/>
    </source>
</evidence>
<organism evidence="1 2">
    <name type="scientific">Nocardiopsis exhalans</name>
    <dbReference type="NCBI Taxonomy" id="163604"/>
    <lineage>
        <taxon>Bacteria</taxon>
        <taxon>Bacillati</taxon>
        <taxon>Actinomycetota</taxon>
        <taxon>Actinomycetes</taxon>
        <taxon>Streptosporangiales</taxon>
        <taxon>Nocardiopsidaceae</taxon>
        <taxon>Nocardiopsis</taxon>
    </lineage>
</organism>
<keyword evidence="1" id="KW-0614">Plasmid</keyword>
<dbReference type="RefSeq" id="WP_254422201.1">
    <property type="nucleotide sequence ID" value="NZ_BAAAJB010000040.1"/>
</dbReference>
<dbReference type="EMBL" id="CP099838">
    <property type="protein sequence ID" value="USY23547.1"/>
    <property type="molecule type" value="Genomic_DNA"/>
</dbReference>
<proteinExistence type="predicted"/>
<name>A0ABY5DJH7_9ACTN</name>
<accession>A0ABY5DJH7</accession>
<sequence>MTYHHDNGQAASRRIPTTQDELNLITTIVGHAKPCHRLVESTELVPTGALITLHSEVDSYIPNRVVKLLTASGYTAQVANGLTIIVTGVVSRLALLRAERDRLDAEIAAEEERERTVAVEVA</sequence>
<protein>
    <submittedName>
        <fullName evidence="1">Uncharacterized protein</fullName>
    </submittedName>
</protein>
<geneLocation type="plasmid" evidence="1 2">
    <name>unnamed1</name>
</geneLocation>
<keyword evidence="2" id="KW-1185">Reference proteome</keyword>
<reference evidence="1" key="1">
    <citation type="submission" date="2022-06" db="EMBL/GenBank/DDBJ databases">
        <authorList>
            <person name="Ping M."/>
        </authorList>
    </citation>
    <scope>NUCLEOTIDE SEQUENCE</scope>
    <source>
        <strain evidence="1">JCM11759T</strain>
        <plasmid evidence="1">unnamed1</plasmid>
    </source>
</reference>
<gene>
    <name evidence="1" type="ORF">NE857_34000</name>
</gene>
<dbReference type="Proteomes" id="UP001055940">
    <property type="component" value="Plasmid unnamed1"/>
</dbReference>